<dbReference type="EMBL" id="JAGSXH010000103">
    <property type="protein sequence ID" value="MBS2965836.1"/>
    <property type="molecule type" value="Genomic_DNA"/>
</dbReference>
<dbReference type="RefSeq" id="WP_211470306.1">
    <property type="nucleotide sequence ID" value="NZ_JAGSXH010000103.1"/>
</dbReference>
<dbReference type="AlphaFoldDB" id="A0A8J7WNT3"/>
<accession>A0A8J7WNT3</accession>
<proteinExistence type="predicted"/>
<sequence length="201" mass="20600">MDWPDGWVEVPLRDPRAAGEAVGGMLAAGVAPAGGVAAAEVIGVLEQFATHAARAAAGGGIALYVPPIRSGRPTLPAAIQIAEVAFPLGAVRDPDVLVARVLARDSGAQFGMLDGAAGVRVDTADAARDAGAHTVARRIEYMLAVPHGGQSRWLSFALTFARDMDRATAESVVGAFDAAMATLRWADPALSRPGPDALDGR</sequence>
<keyword evidence="2" id="KW-1185">Reference proteome</keyword>
<evidence type="ECO:0000313" key="1">
    <source>
        <dbReference type="EMBL" id="MBS2965836.1"/>
    </source>
</evidence>
<dbReference type="Proteomes" id="UP000677913">
    <property type="component" value="Unassembled WGS sequence"/>
</dbReference>
<gene>
    <name evidence="1" type="ORF">KGA66_22485</name>
</gene>
<name>A0A8J7WNT3_9ACTN</name>
<protein>
    <submittedName>
        <fullName evidence="1">Uncharacterized protein</fullName>
    </submittedName>
</protein>
<evidence type="ECO:0000313" key="2">
    <source>
        <dbReference type="Proteomes" id="UP000677913"/>
    </source>
</evidence>
<organism evidence="1 2">
    <name type="scientific">Actinocrinis puniceicyclus</name>
    <dbReference type="NCBI Taxonomy" id="977794"/>
    <lineage>
        <taxon>Bacteria</taxon>
        <taxon>Bacillati</taxon>
        <taxon>Actinomycetota</taxon>
        <taxon>Actinomycetes</taxon>
        <taxon>Catenulisporales</taxon>
        <taxon>Actinospicaceae</taxon>
        <taxon>Actinocrinis</taxon>
    </lineage>
</organism>
<reference evidence="1" key="1">
    <citation type="submission" date="2021-04" db="EMBL/GenBank/DDBJ databases">
        <title>Genome based classification of Actinospica acidithermotolerans sp. nov., an actinobacterium isolated from an Indonesian hot spring.</title>
        <authorList>
            <person name="Kusuma A.B."/>
            <person name="Putra K.E."/>
            <person name="Nafisah S."/>
            <person name="Loh J."/>
            <person name="Nouioui I."/>
            <person name="Goodfellow M."/>
        </authorList>
    </citation>
    <scope>NUCLEOTIDE SEQUENCE</scope>
    <source>
        <strain evidence="1">DSM 45618</strain>
    </source>
</reference>
<comment type="caution">
    <text evidence="1">The sequence shown here is derived from an EMBL/GenBank/DDBJ whole genome shotgun (WGS) entry which is preliminary data.</text>
</comment>